<keyword evidence="9 12" id="KW-1133">Transmembrane helix</keyword>
<evidence type="ECO:0000256" key="5">
    <source>
        <dbReference type="ARBA" id="ARBA00022643"/>
    </source>
</evidence>
<comment type="subunit">
    <text evidence="3">Homotetramer.</text>
</comment>
<dbReference type="GO" id="GO:0016655">
    <property type="term" value="F:oxidoreductase activity, acting on NAD(P)H, quinone or similar compound as acceptor"/>
    <property type="evidence" value="ECO:0007669"/>
    <property type="project" value="TreeGrafter"/>
</dbReference>
<keyword evidence="6 12" id="KW-0812">Transmembrane</keyword>
<evidence type="ECO:0000256" key="10">
    <source>
        <dbReference type="ARBA" id="ARBA00023002"/>
    </source>
</evidence>
<dbReference type="InterPro" id="IPR029039">
    <property type="entry name" value="Flavoprotein-like_sf"/>
</dbReference>
<evidence type="ECO:0000256" key="12">
    <source>
        <dbReference type="SAM" id="Phobius"/>
    </source>
</evidence>
<dbReference type="GO" id="GO:0016020">
    <property type="term" value="C:membrane"/>
    <property type="evidence" value="ECO:0007669"/>
    <property type="project" value="UniProtKB-SubCell"/>
</dbReference>
<feature type="domain" description="NADPH-dependent FMN reductase-like" evidence="13">
    <location>
        <begin position="219"/>
        <end position="362"/>
    </location>
</feature>
<dbReference type="GO" id="GO:0000166">
    <property type="term" value="F:nucleotide binding"/>
    <property type="evidence" value="ECO:0007669"/>
    <property type="project" value="UniProtKB-KW"/>
</dbReference>
<evidence type="ECO:0000256" key="9">
    <source>
        <dbReference type="ARBA" id="ARBA00022989"/>
    </source>
</evidence>
<comment type="cofactor">
    <cofactor evidence="1">
        <name>FMN</name>
        <dbReference type="ChEBI" id="CHEBI:58210"/>
    </cofactor>
</comment>
<reference evidence="14" key="1">
    <citation type="journal article" date="2021" name="IMA Fungus">
        <title>Genomic characterization of three marine fungi, including Emericellopsis atlantica sp. nov. with signatures of a generalist lifestyle and marine biomass degradation.</title>
        <authorList>
            <person name="Hagestad O.C."/>
            <person name="Hou L."/>
            <person name="Andersen J.H."/>
            <person name="Hansen E.H."/>
            <person name="Altermark B."/>
            <person name="Li C."/>
            <person name="Kuhnert E."/>
            <person name="Cox R.J."/>
            <person name="Crous P.W."/>
            <person name="Spatafora J.W."/>
            <person name="Lail K."/>
            <person name="Amirebrahimi M."/>
            <person name="Lipzen A."/>
            <person name="Pangilinan J."/>
            <person name="Andreopoulos W."/>
            <person name="Hayes R.D."/>
            <person name="Ng V."/>
            <person name="Grigoriev I.V."/>
            <person name="Jackson S.A."/>
            <person name="Sutton T.D.S."/>
            <person name="Dobson A.D.W."/>
            <person name="Rama T."/>
        </authorList>
    </citation>
    <scope>NUCLEOTIDE SEQUENCE</scope>
    <source>
        <strain evidence="14">TRa018bII</strain>
    </source>
</reference>
<dbReference type="EMBL" id="MU251719">
    <property type="protein sequence ID" value="KAG9229909.1"/>
    <property type="molecule type" value="Genomic_DNA"/>
</dbReference>
<keyword evidence="8" id="KW-0521">NADP</keyword>
<evidence type="ECO:0000256" key="4">
    <source>
        <dbReference type="ARBA" id="ARBA00022630"/>
    </source>
</evidence>
<keyword evidence="10" id="KW-0560">Oxidoreductase</keyword>
<gene>
    <name evidence="14" type="ORF">BJ875DRAFT_488471</name>
</gene>
<dbReference type="OrthoDB" id="8300214at2759"/>
<dbReference type="PANTHER" id="PTHR43590:SF1">
    <property type="entry name" value="ARSENIC RESISTANCE PROTEIN ARSH (AFU_ORTHOLOGUE AFUA_5G15030)"/>
    <property type="match status" value="1"/>
</dbReference>
<dbReference type="InterPro" id="IPR002657">
    <property type="entry name" value="BilAc:Na_symport/Acr3"/>
</dbReference>
<evidence type="ECO:0000313" key="15">
    <source>
        <dbReference type="Proteomes" id="UP000824998"/>
    </source>
</evidence>
<dbReference type="SUPFAM" id="SSF52218">
    <property type="entry name" value="Flavoproteins"/>
    <property type="match status" value="1"/>
</dbReference>
<evidence type="ECO:0000256" key="8">
    <source>
        <dbReference type="ARBA" id="ARBA00022857"/>
    </source>
</evidence>
<keyword evidence="15" id="KW-1185">Reference proteome</keyword>
<proteinExistence type="predicted"/>
<evidence type="ECO:0000256" key="6">
    <source>
        <dbReference type="ARBA" id="ARBA00022692"/>
    </source>
</evidence>
<keyword evidence="4" id="KW-0285">Flavoprotein</keyword>
<keyword evidence="11 12" id="KW-0472">Membrane</keyword>
<dbReference type="InterPro" id="IPR005025">
    <property type="entry name" value="FMN_Rdtase-like_dom"/>
</dbReference>
<dbReference type="AlphaFoldDB" id="A0A9P7YA05"/>
<protein>
    <submittedName>
        <fullName evidence="14">Flavoprotein-like protein</fullName>
    </submittedName>
</protein>
<dbReference type="NCBIfam" id="TIGR02690">
    <property type="entry name" value="resist_ArsH"/>
    <property type="match status" value="1"/>
</dbReference>
<evidence type="ECO:0000313" key="14">
    <source>
        <dbReference type="EMBL" id="KAG9229909.1"/>
    </source>
</evidence>
<keyword evidence="7" id="KW-0547">Nucleotide-binding</keyword>
<dbReference type="Pfam" id="PF03358">
    <property type="entry name" value="FMN_red"/>
    <property type="match status" value="1"/>
</dbReference>
<accession>A0A9P7YA05</accession>
<organism evidence="14 15">
    <name type="scientific">Amylocarpus encephaloides</name>
    <dbReference type="NCBI Taxonomy" id="45428"/>
    <lineage>
        <taxon>Eukaryota</taxon>
        <taxon>Fungi</taxon>
        <taxon>Dikarya</taxon>
        <taxon>Ascomycota</taxon>
        <taxon>Pezizomycotina</taxon>
        <taxon>Leotiomycetes</taxon>
        <taxon>Helotiales</taxon>
        <taxon>Helotiales incertae sedis</taxon>
        <taxon>Amylocarpus</taxon>
    </lineage>
</organism>
<dbReference type="FunFam" id="3.40.50.360:FF:000027">
    <property type="entry name" value="Arsenical resistance protein ArsH"/>
    <property type="match status" value="1"/>
</dbReference>
<evidence type="ECO:0000259" key="13">
    <source>
        <dbReference type="Pfam" id="PF03358"/>
    </source>
</evidence>
<keyword evidence="5" id="KW-0288">FMN</keyword>
<name>A0A9P7YA05_9HELO</name>
<comment type="caution">
    <text evidence="14">The sequence shown here is derived from an EMBL/GenBank/DDBJ whole genome shotgun (WGS) entry which is preliminary data.</text>
</comment>
<dbReference type="Proteomes" id="UP000824998">
    <property type="component" value="Unassembled WGS sequence"/>
</dbReference>
<evidence type="ECO:0000256" key="11">
    <source>
        <dbReference type="ARBA" id="ARBA00023136"/>
    </source>
</evidence>
<dbReference type="PANTHER" id="PTHR43590">
    <property type="entry name" value="ARSENIC RESISTANCE PROTEIN ARSH (AFU_ORTHOLOGUE AFUA_5G15030)"/>
    <property type="match status" value="1"/>
</dbReference>
<comment type="subcellular location">
    <subcellularLocation>
        <location evidence="2">Membrane</location>
        <topology evidence="2">Multi-pass membrane protein</topology>
    </subcellularLocation>
</comment>
<feature type="transmembrane region" description="Helical" evidence="12">
    <location>
        <begin position="53"/>
        <end position="76"/>
    </location>
</feature>
<dbReference type="InterPro" id="IPR038770">
    <property type="entry name" value="Na+/solute_symporter_sf"/>
</dbReference>
<dbReference type="InterPro" id="IPR014063">
    <property type="entry name" value="Arsenate-R_ArsH"/>
</dbReference>
<sequence>MVLIWTGLAGGDSEHCAILVAINSMLQMVLFAPLAILFLRVISGADAEVSYQIIAKSVAVFLGIPLGAAIVTRFGLLSVVRVAAPLIVYFGVIFFLTLVSMYKLGFGYKLAATQGLTAASNNSELAIAVAVVTYGPNSAIVIKLRMGSHFSPTRELRTLAQCPQLAISKAQDDPDIRAKYRPFLLDAEVEATDWISQLELETAIAMTEENLEKTESRLKVLVLYGSLRKRSYSRLMAFEASRILHRLGCDVRIFNPSELPIRDSVDASHPSVQELRSLSLWSDGHVWCSPEQHGNLTAVFKNQIDWIPLSTGSVRPTQGRTLSVIQVNGGSQSFNAVNSLRILGRWMRMFTIPNQSSLPTAWKQFEDEGGDGGGKARLLPSGNRDRLVDCMEEFVKYTIVMRPHFVMFGDRFGERKENIDK</sequence>
<dbReference type="Gene3D" id="3.40.50.360">
    <property type="match status" value="1"/>
</dbReference>
<evidence type="ECO:0000256" key="3">
    <source>
        <dbReference type="ARBA" id="ARBA00011881"/>
    </source>
</evidence>
<evidence type="ECO:0000256" key="2">
    <source>
        <dbReference type="ARBA" id="ARBA00004141"/>
    </source>
</evidence>
<dbReference type="Gene3D" id="1.20.1530.20">
    <property type="match status" value="2"/>
</dbReference>
<evidence type="ECO:0000256" key="7">
    <source>
        <dbReference type="ARBA" id="ARBA00022741"/>
    </source>
</evidence>
<feature type="transmembrane region" description="Helical" evidence="12">
    <location>
        <begin position="20"/>
        <end position="41"/>
    </location>
</feature>
<dbReference type="Pfam" id="PF01758">
    <property type="entry name" value="SBF"/>
    <property type="match status" value="1"/>
</dbReference>
<evidence type="ECO:0000256" key="1">
    <source>
        <dbReference type="ARBA" id="ARBA00001917"/>
    </source>
</evidence>
<feature type="transmembrane region" description="Helical" evidence="12">
    <location>
        <begin position="82"/>
        <end position="102"/>
    </location>
</feature>